<evidence type="ECO:0000313" key="2">
    <source>
        <dbReference type="Proteomes" id="UP000018291"/>
    </source>
</evidence>
<name>R4YWE9_9ACTN</name>
<dbReference type="HOGENOM" id="CLU_1560157_0_0_11"/>
<protein>
    <recommendedName>
        <fullName evidence="3">DUF5318 domain-containing protein</fullName>
    </recommendedName>
</protein>
<keyword evidence="2" id="KW-1185">Reference proteome</keyword>
<dbReference type="STRING" id="1229780.BN381_100147"/>
<reference evidence="1 2" key="1">
    <citation type="journal article" date="2013" name="ISME J.">
        <title>Metabolic model for the filamentous 'Candidatus Microthrix parvicella' based on genomic and metagenomic analyses.</title>
        <authorList>
            <person name="Jon McIlroy S."/>
            <person name="Kristiansen R."/>
            <person name="Albertsen M."/>
            <person name="Michael Karst S."/>
            <person name="Rossetti S."/>
            <person name="Lund Nielsen J."/>
            <person name="Tandoi V."/>
            <person name="James Seviour R."/>
            <person name="Nielsen P.H."/>
        </authorList>
    </citation>
    <scope>NUCLEOTIDE SEQUENCE [LARGE SCALE GENOMIC DNA]</scope>
    <source>
        <strain evidence="1 2">RN1</strain>
    </source>
</reference>
<evidence type="ECO:0008006" key="3">
    <source>
        <dbReference type="Google" id="ProtNLM"/>
    </source>
</evidence>
<dbReference type="AlphaFoldDB" id="R4YWE9"/>
<dbReference type="eggNOG" id="ENOG5030UQD">
    <property type="taxonomic scope" value="Bacteria"/>
</dbReference>
<sequence length="171" mass="18404">MVMAGAGGGVMPGVRDAAGSGSLSRGVGCRTVEQLFARLQGRTSPSGEVDYRLTRRSTLRSLAAGEVDRAEVCDAQRELMRVALGCSESAGEECPVCRSPDRLRLVRFVFGPRLPSGGRVVASAKEMNRIGRRKGDFRCYVVEVCTSCAWNHLLRSFVIPSVISPGWVSPT</sequence>
<organism evidence="1 2">
    <name type="scientific">Candidatus Neomicrothrix parvicella RN1</name>
    <dbReference type="NCBI Taxonomy" id="1229780"/>
    <lineage>
        <taxon>Bacteria</taxon>
        <taxon>Bacillati</taxon>
        <taxon>Actinomycetota</taxon>
        <taxon>Acidimicrobiia</taxon>
        <taxon>Acidimicrobiales</taxon>
        <taxon>Microthrixaceae</taxon>
        <taxon>Candidatus Neomicrothrix</taxon>
    </lineage>
</organism>
<dbReference type="Pfam" id="PF17249">
    <property type="entry name" value="DUF5318"/>
    <property type="match status" value="1"/>
</dbReference>
<comment type="caution">
    <text evidence="1">The sequence shown here is derived from an EMBL/GenBank/DDBJ whole genome shotgun (WGS) entry which is preliminary data.</text>
</comment>
<dbReference type="InterPro" id="IPR035169">
    <property type="entry name" value="DUF5318"/>
</dbReference>
<proteinExistence type="predicted"/>
<dbReference type="EMBL" id="CANL01000002">
    <property type="protein sequence ID" value="CCM62260.1"/>
    <property type="molecule type" value="Genomic_DNA"/>
</dbReference>
<dbReference type="Proteomes" id="UP000018291">
    <property type="component" value="Unassembled WGS sequence"/>
</dbReference>
<gene>
    <name evidence="1" type="ORF">BN381_100147</name>
</gene>
<accession>R4YWE9</accession>
<evidence type="ECO:0000313" key="1">
    <source>
        <dbReference type="EMBL" id="CCM62260.1"/>
    </source>
</evidence>